<comment type="similarity">
    <text evidence="1">Belongs to the Ntn-hydrolase family.</text>
</comment>
<dbReference type="SUPFAM" id="SSF56235">
    <property type="entry name" value="N-terminal nucleophile aminohydrolases (Ntn hydrolases)"/>
    <property type="match status" value="1"/>
</dbReference>
<dbReference type="InterPro" id="IPR000246">
    <property type="entry name" value="Peptidase_T2"/>
</dbReference>
<dbReference type="GO" id="GO:0005737">
    <property type="term" value="C:cytoplasm"/>
    <property type="evidence" value="ECO:0007669"/>
    <property type="project" value="TreeGrafter"/>
</dbReference>
<protein>
    <submittedName>
        <fullName evidence="6">Uncharacterized protein</fullName>
    </submittedName>
</protein>
<organism evidence="6 7">
    <name type="scientific">Paragonimus skrjabini miyazakii</name>
    <dbReference type="NCBI Taxonomy" id="59628"/>
    <lineage>
        <taxon>Eukaryota</taxon>
        <taxon>Metazoa</taxon>
        <taxon>Spiralia</taxon>
        <taxon>Lophotrochozoa</taxon>
        <taxon>Platyhelminthes</taxon>
        <taxon>Trematoda</taxon>
        <taxon>Digenea</taxon>
        <taxon>Plagiorchiida</taxon>
        <taxon>Troglotremata</taxon>
        <taxon>Troglotrematidae</taxon>
        <taxon>Paragonimus</taxon>
    </lineage>
</organism>
<evidence type="ECO:0000256" key="3">
    <source>
        <dbReference type="PIRSR" id="PIRSR600246-2"/>
    </source>
</evidence>
<dbReference type="Proteomes" id="UP000822476">
    <property type="component" value="Unassembled WGS sequence"/>
</dbReference>
<keyword evidence="5" id="KW-0732">Signal</keyword>
<reference evidence="6" key="1">
    <citation type="submission" date="2019-07" db="EMBL/GenBank/DDBJ databases">
        <title>Annotation for the trematode Paragonimus miyazaki's.</title>
        <authorList>
            <person name="Choi Y.-J."/>
        </authorList>
    </citation>
    <scope>NUCLEOTIDE SEQUENCE</scope>
    <source>
        <strain evidence="6">Japan</strain>
    </source>
</reference>
<dbReference type="Pfam" id="PF01112">
    <property type="entry name" value="Asparaginase_2"/>
    <property type="match status" value="1"/>
</dbReference>
<evidence type="ECO:0000313" key="6">
    <source>
        <dbReference type="EMBL" id="KAF7255686.1"/>
    </source>
</evidence>
<feature type="signal peptide" evidence="5">
    <location>
        <begin position="1"/>
        <end position="25"/>
    </location>
</feature>
<feature type="active site" description="Nucleophile" evidence="2">
    <location>
        <position position="228"/>
    </location>
</feature>
<dbReference type="PANTHER" id="PTHR10188">
    <property type="entry name" value="L-ASPARAGINASE"/>
    <property type="match status" value="1"/>
</dbReference>
<dbReference type="AlphaFoldDB" id="A0A8S9YQK1"/>
<proteinExistence type="inferred from homology"/>
<gene>
    <name evidence="6" type="ORF">EG68_07230</name>
</gene>
<evidence type="ECO:0000256" key="2">
    <source>
        <dbReference type="PIRSR" id="PIRSR600246-1"/>
    </source>
</evidence>
<evidence type="ECO:0000256" key="5">
    <source>
        <dbReference type="SAM" id="SignalP"/>
    </source>
</evidence>
<accession>A0A8S9YQK1</accession>
<feature type="binding site" evidence="3">
    <location>
        <begin position="256"/>
        <end position="259"/>
    </location>
    <ligand>
        <name>substrate</name>
    </ligand>
</feature>
<name>A0A8S9YQK1_9TREM</name>
<dbReference type="EMBL" id="JTDE01003751">
    <property type="protein sequence ID" value="KAF7255686.1"/>
    <property type="molecule type" value="Genomic_DNA"/>
</dbReference>
<evidence type="ECO:0000256" key="1">
    <source>
        <dbReference type="ARBA" id="ARBA00010872"/>
    </source>
</evidence>
<sequence>MGISHKVLCIILFHNVCLLIGNSLATSSSTKRGPVMAVATWPFTVATDAAWEVLTGEAIVDGVSMWGTALAAVTAGCTAAEADPSIHSVGYGNSPDENGHTTLDAMVMDGRTMEAGAVAAMPNISQAAHVALKVLLTTKHTLLVGDKAAEFAQSHGFRPRSLDTPESYELWKKWQRDRCQPNYRRSEAWVPDPSKHCGPYKPTLESSELFTLTPLRPLNSVDHDNHDTIGMVAIDQYGSMAVGLSTSGASHKIPGRVGDTPIPGAGGYVDNEVGGAVGTGDGDVMMRFLLSYQTVQHMRQGIQPTEACAKSLRTVKQNGEWSGALVAVSADGTYGAACVGFGKFPFSIRTQALGNASKVFTVDCLSE</sequence>
<keyword evidence="7" id="KW-1185">Reference proteome</keyword>
<dbReference type="OrthoDB" id="188713at2759"/>
<evidence type="ECO:0000256" key="4">
    <source>
        <dbReference type="PIRSR" id="PIRSR600246-3"/>
    </source>
</evidence>
<dbReference type="Gene3D" id="3.60.20.30">
    <property type="entry name" value="(Glycosyl)asparaginase"/>
    <property type="match status" value="1"/>
</dbReference>
<dbReference type="GO" id="GO:0003948">
    <property type="term" value="F:N4-(beta-N-acetylglucosaminyl)-L-asparaginase activity"/>
    <property type="evidence" value="ECO:0007669"/>
    <property type="project" value="TreeGrafter"/>
</dbReference>
<comment type="caution">
    <text evidence="6">The sequence shown here is derived from an EMBL/GenBank/DDBJ whole genome shotgun (WGS) entry which is preliminary data.</text>
</comment>
<feature type="chain" id="PRO_5035919545" evidence="5">
    <location>
        <begin position="26"/>
        <end position="367"/>
    </location>
</feature>
<feature type="site" description="Cleavage; by autolysis" evidence="4">
    <location>
        <begin position="227"/>
        <end position="228"/>
    </location>
</feature>
<dbReference type="FunFam" id="3.60.20.30:FF:000005">
    <property type="entry name" value="N(4)-(Beta-N-acetylglucosaminyl)-L-asparaginase"/>
    <property type="match status" value="1"/>
</dbReference>
<feature type="binding site" evidence="3">
    <location>
        <begin position="279"/>
        <end position="282"/>
    </location>
    <ligand>
        <name>substrate</name>
    </ligand>
</feature>
<dbReference type="PANTHER" id="PTHR10188:SF6">
    <property type="entry name" value="N(4)-(BETA-N-ACETYLGLUCOSAMINYL)-L-ASPARAGINASE"/>
    <property type="match status" value="1"/>
</dbReference>
<dbReference type="InterPro" id="IPR029055">
    <property type="entry name" value="Ntn_hydrolases_N"/>
</dbReference>
<evidence type="ECO:0000313" key="7">
    <source>
        <dbReference type="Proteomes" id="UP000822476"/>
    </source>
</evidence>
<dbReference type="CDD" id="cd04513">
    <property type="entry name" value="Glycosylasparaginase"/>
    <property type="match status" value="1"/>
</dbReference>